<dbReference type="PANTHER" id="PTHR43179">
    <property type="entry name" value="RHAMNOSYLTRANSFERASE WBBL"/>
    <property type="match status" value="1"/>
</dbReference>
<comment type="caution">
    <text evidence="1">The sequence shown here is derived from an EMBL/GenBank/DDBJ whole genome shotgun (WGS) entry which is preliminary data.</text>
</comment>
<evidence type="ECO:0000313" key="1">
    <source>
        <dbReference type="EMBL" id="GLK53687.1"/>
    </source>
</evidence>
<proteinExistence type="predicted"/>
<dbReference type="InterPro" id="IPR029044">
    <property type="entry name" value="Nucleotide-diphossugar_trans"/>
</dbReference>
<dbReference type="AlphaFoldDB" id="A0A9W6INN6"/>
<dbReference type="EMBL" id="BSFE01000013">
    <property type="protein sequence ID" value="GLK53687.1"/>
    <property type="molecule type" value="Genomic_DNA"/>
</dbReference>
<dbReference type="Gene3D" id="3.90.550.10">
    <property type="entry name" value="Spore Coat Polysaccharide Biosynthesis Protein SpsA, Chain A"/>
    <property type="match status" value="1"/>
</dbReference>
<sequence>MAPRDSSVGGDVGLLPRSEAAPGAGAARLSVVTVSWQTGPRLLEAVAAILAAPGVDEFVLVNHGNPPDMIRRLREMAAGSDKLVLVETGANLGFGKGCNIGARRASGDWVVFLNPDAVLRPGSMRRMKASAAELGSGMWVLGARITNENGTEQRGGRRGELTPVSAMVSFLGLERFLPGARNLHFENQPLADGVMDVPVVSGAAMMVPRQAFLDHGGFDERYFLHVEDIDLCRQVRAAGGRVYFEPRAEILHYGGTSRTSPFFVETHKALGFIKYFWKHYPGPLQRLATMAMIGPIFAAIWGRVTLLRLKAQVQNFIHRQRVALRLRRIRRASGSR</sequence>
<dbReference type="GO" id="GO:0016740">
    <property type="term" value="F:transferase activity"/>
    <property type="evidence" value="ECO:0007669"/>
    <property type="project" value="UniProtKB-KW"/>
</dbReference>
<accession>A0A9W6INN6</accession>
<dbReference type="Pfam" id="PF13641">
    <property type="entry name" value="Glyco_tranf_2_3"/>
    <property type="match status" value="1"/>
</dbReference>
<organism evidence="1 2">
    <name type="scientific">Maricaulis virginensis</name>
    <dbReference type="NCBI Taxonomy" id="144022"/>
    <lineage>
        <taxon>Bacteria</taxon>
        <taxon>Pseudomonadati</taxon>
        <taxon>Pseudomonadota</taxon>
        <taxon>Alphaproteobacteria</taxon>
        <taxon>Maricaulales</taxon>
        <taxon>Maricaulaceae</taxon>
        <taxon>Maricaulis</taxon>
    </lineage>
</organism>
<evidence type="ECO:0000313" key="2">
    <source>
        <dbReference type="Proteomes" id="UP001143486"/>
    </source>
</evidence>
<keyword evidence="1" id="KW-0808">Transferase</keyword>
<dbReference type="RefSeq" id="WP_271188028.1">
    <property type="nucleotide sequence ID" value="NZ_BSFE01000013.1"/>
</dbReference>
<keyword evidence="2" id="KW-1185">Reference proteome</keyword>
<gene>
    <name evidence="1" type="ORF">GCM10017621_31950</name>
</gene>
<dbReference type="PANTHER" id="PTHR43179:SF7">
    <property type="entry name" value="RHAMNOSYLTRANSFERASE WBBL"/>
    <property type="match status" value="1"/>
</dbReference>
<dbReference type="Proteomes" id="UP001143486">
    <property type="component" value="Unassembled WGS sequence"/>
</dbReference>
<dbReference type="SUPFAM" id="SSF53448">
    <property type="entry name" value="Nucleotide-diphospho-sugar transferases"/>
    <property type="match status" value="1"/>
</dbReference>
<name>A0A9W6INN6_9PROT</name>
<reference evidence="1" key="2">
    <citation type="submission" date="2023-01" db="EMBL/GenBank/DDBJ databases">
        <authorList>
            <person name="Sun Q."/>
            <person name="Evtushenko L."/>
        </authorList>
    </citation>
    <scope>NUCLEOTIDE SEQUENCE</scope>
    <source>
        <strain evidence="1">VKM B-1513</strain>
    </source>
</reference>
<protein>
    <submittedName>
        <fullName evidence="1">Glycosyl transferase</fullName>
    </submittedName>
</protein>
<reference evidence="1" key="1">
    <citation type="journal article" date="2014" name="Int. J. Syst. Evol. Microbiol.">
        <title>Complete genome sequence of Corynebacterium casei LMG S-19264T (=DSM 44701T), isolated from a smear-ripened cheese.</title>
        <authorList>
            <consortium name="US DOE Joint Genome Institute (JGI-PGF)"/>
            <person name="Walter F."/>
            <person name="Albersmeier A."/>
            <person name="Kalinowski J."/>
            <person name="Ruckert C."/>
        </authorList>
    </citation>
    <scope>NUCLEOTIDE SEQUENCE</scope>
    <source>
        <strain evidence="1">VKM B-1513</strain>
    </source>
</reference>